<evidence type="ECO:0000313" key="2">
    <source>
        <dbReference type="EMBL" id="CCA30056.1"/>
    </source>
</evidence>
<dbReference type="Pfam" id="PF04092">
    <property type="entry name" value="SAG"/>
    <property type="match status" value="2"/>
</dbReference>
<accession>F0JB03</accession>
<reference evidence="3" key="3">
    <citation type="journal article" date="2015" name="PLoS ONE">
        <title>Comprehensive Evaluation of Toxoplasma gondii VEG and Neospora caninum LIV Genomes with Tachyzoite Stage Transcriptome and Proteome Defines Novel Transcript Features.</title>
        <authorList>
            <person name="Ramaprasad A."/>
            <person name="Mourier T."/>
            <person name="Naeem R."/>
            <person name="Malas T.B."/>
            <person name="Moussa E."/>
            <person name="Panigrahi A."/>
            <person name="Vermont S.J."/>
            <person name="Otto T.D."/>
            <person name="Wastling J."/>
            <person name="Pain A."/>
        </authorList>
    </citation>
    <scope>NUCLEOTIDE SEQUENCE</scope>
    <source>
        <strain evidence="3">Liverpool</strain>
    </source>
</reference>
<dbReference type="EMBL" id="CADU01000299">
    <property type="protein sequence ID" value="CCA30056.1"/>
    <property type="molecule type" value="Genomic_DNA"/>
</dbReference>
<evidence type="ECO:0000313" key="3">
    <source>
        <dbReference type="EMBL" id="CEL71269.1"/>
    </source>
</evidence>
<dbReference type="Gene3D" id="2.60.40.1320">
    <property type="entry name" value="SRS domain"/>
    <property type="match status" value="2"/>
</dbReference>
<dbReference type="InterPro" id="IPR028352">
    <property type="entry name" value="Surface_antig_SAG1"/>
</dbReference>
<dbReference type="InterPro" id="IPR007226">
    <property type="entry name" value="SRS_dom"/>
</dbReference>
<dbReference type="PRINTS" id="PR01801">
    <property type="entry name" value="SURFCEANTIGN"/>
</dbReference>
<dbReference type="AlphaFoldDB" id="F0JB03"/>
<sequence>MARASRMQQYHGGNRSKVRKLMAVCLGGVLLTSGGEAVAGEPLEGLLRRSLTSGRDGNGDGTVATNSVATCDGHSGSATTPTPATMTLSKSSLTATVKCLGEKNTPAPKGLDSVCVDKTPEATGGSRGSNDCKFGADTTGQTVTLQMLLGANRNIQWREENLSGSSTGTARMLKLNEADLPRTDKTFFVGCKNQNDDVNTSCKVTVNVNARPSSVDDKNVVTCAYGKDSNQKAVEVAMSEDKNTLTIDCGSDGSMQPAEFTSQYCSPEGDTFQDCSKANYSDVLPTFASTWWTNTENKTQATLTIPKTDFPPADQHLLLGCVPKTQNADQSTSEENLTESVSETSSCRVLVTVKAASSASAASFTAQVVAATSGAAILAGLSSGSL</sequence>
<dbReference type="VEuPathDB" id="ToxoDB:NCLIV_069260"/>
<gene>
    <name evidence="3" type="ORF">BN1204_069260</name>
    <name evidence="2" type="ORF">NCLIV_069260</name>
</gene>
<reference evidence="2" key="2">
    <citation type="submission" date="2011-03" db="EMBL/GenBank/DDBJ databases">
        <authorList>
            <person name="Aslett M."/>
        </authorList>
    </citation>
    <scope>NUCLEOTIDE SEQUENCE</scope>
    <source>
        <strain evidence="2">Liverpool</strain>
    </source>
</reference>
<dbReference type="EMBL" id="LN714488">
    <property type="protein sequence ID" value="CEL71269.1"/>
    <property type="molecule type" value="Genomic_DNA"/>
</dbReference>
<dbReference type="InterPro" id="IPR036755">
    <property type="entry name" value="SRS_dom_sf"/>
</dbReference>
<dbReference type="SUPFAM" id="SSF74877">
    <property type="entry name" value="Major surface antigen p30, SAG1"/>
    <property type="match status" value="2"/>
</dbReference>
<dbReference type="GO" id="GO:0016020">
    <property type="term" value="C:membrane"/>
    <property type="evidence" value="ECO:0007669"/>
    <property type="project" value="InterPro"/>
</dbReference>
<reference evidence="2" key="1">
    <citation type="submission" date="2011-03" db="EMBL/GenBank/DDBJ databases">
        <title>Comparative genomics and transcriptomics of Neospora caninum and Toxoplasma gondii.</title>
        <authorList>
            <person name="Reid A.J."/>
            <person name="Sohal A."/>
            <person name="Harris D."/>
            <person name="Quail M."/>
            <person name="Sanders M."/>
            <person name="Berriman M."/>
            <person name="Wastling J.M."/>
            <person name="Pain A."/>
        </authorList>
    </citation>
    <scope>NUCLEOTIDE SEQUENCE</scope>
    <source>
        <strain evidence="2">Liverpool</strain>
    </source>
</reference>
<organism>
    <name type="scientific">Neospora caninum (strain Liverpool)</name>
    <dbReference type="NCBI Taxonomy" id="572307"/>
    <lineage>
        <taxon>Eukaryota</taxon>
        <taxon>Sar</taxon>
        <taxon>Alveolata</taxon>
        <taxon>Apicomplexa</taxon>
        <taxon>Conoidasida</taxon>
        <taxon>Coccidia</taxon>
        <taxon>Eucoccidiorida</taxon>
        <taxon>Eimeriorina</taxon>
        <taxon>Sarcocystidae</taxon>
        <taxon>Neospora</taxon>
    </lineage>
</organism>
<protein>
    <submittedName>
        <fullName evidence="2">SRS domain-containing protein</fullName>
    </submittedName>
</protein>
<feature type="domain" description="SRS" evidence="1">
    <location>
        <begin position="68"/>
        <end position="208"/>
    </location>
</feature>
<feature type="domain" description="SRS" evidence="1">
    <location>
        <begin position="219"/>
        <end position="353"/>
    </location>
</feature>
<evidence type="ECO:0000259" key="1">
    <source>
        <dbReference type="Pfam" id="PF04092"/>
    </source>
</evidence>
<proteinExistence type="predicted"/>
<name>F0JB03_NEOCL</name>